<evidence type="ECO:0000256" key="1">
    <source>
        <dbReference type="ARBA" id="ARBA00001933"/>
    </source>
</evidence>
<evidence type="ECO:0000256" key="5">
    <source>
        <dbReference type="ARBA" id="ARBA00022898"/>
    </source>
</evidence>
<dbReference type="Pfam" id="PF00155">
    <property type="entry name" value="Aminotran_1_2"/>
    <property type="match status" value="1"/>
</dbReference>
<feature type="domain" description="Aminotransferase class I/classII large" evidence="7">
    <location>
        <begin position="29"/>
        <end position="352"/>
    </location>
</feature>
<dbReference type="PANTHER" id="PTHR43643:SF3">
    <property type="entry name" value="HISTIDINOL-PHOSPHATE AMINOTRANSFERASE"/>
    <property type="match status" value="1"/>
</dbReference>
<evidence type="ECO:0000259" key="7">
    <source>
        <dbReference type="Pfam" id="PF00155"/>
    </source>
</evidence>
<evidence type="ECO:0000313" key="9">
    <source>
        <dbReference type="Proteomes" id="UP001162834"/>
    </source>
</evidence>
<accession>A0A9E6XWQ6</accession>
<dbReference type="HAMAP" id="MF_01023">
    <property type="entry name" value="HisC_aminotrans_2"/>
    <property type="match status" value="1"/>
</dbReference>
<dbReference type="KEGG" id="sbae:DSM104329_02189"/>
<comment type="similarity">
    <text evidence="6">Belongs to the class-II pyridoxal-phosphate-dependent aminotransferase family. Histidinol-phosphate aminotransferase subfamily.</text>
</comment>
<keyword evidence="3 6" id="KW-0032">Aminotransferase</keyword>
<feature type="modified residue" description="N6-(pyridoxal phosphate)lysine" evidence="6">
    <location>
        <position position="219"/>
    </location>
</feature>
<reference evidence="8" key="1">
    <citation type="journal article" date="2022" name="Int. J. Syst. Evol. Microbiol.">
        <title>Pseudomonas aegrilactucae sp. nov. and Pseudomonas morbosilactucae sp. nov., pathogens causing bacterial rot of lettuce in Japan.</title>
        <authorList>
            <person name="Sawada H."/>
            <person name="Fujikawa T."/>
            <person name="Satou M."/>
        </authorList>
    </citation>
    <scope>NUCLEOTIDE SEQUENCE</scope>
    <source>
        <strain evidence="8">0166_1</strain>
    </source>
</reference>
<dbReference type="InterPro" id="IPR004839">
    <property type="entry name" value="Aminotransferase_I/II_large"/>
</dbReference>
<dbReference type="InterPro" id="IPR015421">
    <property type="entry name" value="PyrdxlP-dep_Trfase_major"/>
</dbReference>
<dbReference type="InterPro" id="IPR015422">
    <property type="entry name" value="PyrdxlP-dep_Trfase_small"/>
</dbReference>
<evidence type="ECO:0000256" key="6">
    <source>
        <dbReference type="HAMAP-Rule" id="MF_01023"/>
    </source>
</evidence>
<keyword evidence="9" id="KW-1185">Reference proteome</keyword>
<comment type="cofactor">
    <cofactor evidence="1 6">
        <name>pyridoxal 5'-phosphate</name>
        <dbReference type="ChEBI" id="CHEBI:597326"/>
    </cofactor>
</comment>
<dbReference type="GO" id="GO:0030170">
    <property type="term" value="F:pyridoxal phosphate binding"/>
    <property type="evidence" value="ECO:0007669"/>
    <property type="project" value="InterPro"/>
</dbReference>
<evidence type="ECO:0000256" key="3">
    <source>
        <dbReference type="ARBA" id="ARBA00022576"/>
    </source>
</evidence>
<dbReference type="RefSeq" id="WP_259315476.1">
    <property type="nucleotide sequence ID" value="NZ_CP087164.1"/>
</dbReference>
<evidence type="ECO:0000256" key="4">
    <source>
        <dbReference type="ARBA" id="ARBA00022679"/>
    </source>
</evidence>
<organism evidence="8 9">
    <name type="scientific">Capillimicrobium parvum</name>
    <dbReference type="NCBI Taxonomy" id="2884022"/>
    <lineage>
        <taxon>Bacteria</taxon>
        <taxon>Bacillati</taxon>
        <taxon>Actinomycetota</taxon>
        <taxon>Thermoleophilia</taxon>
        <taxon>Solirubrobacterales</taxon>
        <taxon>Capillimicrobiaceae</taxon>
        <taxon>Capillimicrobium</taxon>
    </lineage>
</organism>
<evidence type="ECO:0000256" key="2">
    <source>
        <dbReference type="ARBA" id="ARBA00011738"/>
    </source>
</evidence>
<dbReference type="Gene3D" id="3.40.640.10">
    <property type="entry name" value="Type I PLP-dependent aspartate aminotransferase-like (Major domain)"/>
    <property type="match status" value="1"/>
</dbReference>
<dbReference type="GO" id="GO:0000105">
    <property type="term" value="P:L-histidine biosynthetic process"/>
    <property type="evidence" value="ECO:0007669"/>
    <property type="project" value="UniProtKB-UniRule"/>
</dbReference>
<gene>
    <name evidence="8" type="primary">pat_1</name>
    <name evidence="6" type="synonym">hisC</name>
    <name evidence="8" type="ORF">DSM104329_02189</name>
</gene>
<keyword evidence="4 6" id="KW-0808">Transferase</keyword>
<dbReference type="SUPFAM" id="SSF53383">
    <property type="entry name" value="PLP-dependent transferases"/>
    <property type="match status" value="1"/>
</dbReference>
<protein>
    <recommendedName>
        <fullName evidence="6">Histidinol-phosphate aminotransferase</fullName>
        <ecNumber evidence="6">2.6.1.9</ecNumber>
    </recommendedName>
    <alternativeName>
        <fullName evidence="6">Imidazole acetol-phosphate transaminase</fullName>
    </alternativeName>
</protein>
<dbReference type="Proteomes" id="UP001162834">
    <property type="component" value="Chromosome"/>
</dbReference>
<keyword evidence="6" id="KW-0368">Histidine biosynthesis</keyword>
<comment type="pathway">
    <text evidence="6">Amino-acid biosynthesis; L-histidine biosynthesis; L-histidine from 5-phospho-alpha-D-ribose 1-diphosphate: step 7/9.</text>
</comment>
<dbReference type="InterPro" id="IPR005861">
    <property type="entry name" value="HisP_aminotrans"/>
</dbReference>
<keyword evidence="5 6" id="KW-0663">Pyridoxal phosphate</keyword>
<name>A0A9E6XWQ6_9ACTN</name>
<dbReference type="InterPro" id="IPR050106">
    <property type="entry name" value="HistidinolP_aminotransfase"/>
</dbReference>
<dbReference type="AlphaFoldDB" id="A0A9E6XWQ6"/>
<dbReference type="NCBIfam" id="TIGR01141">
    <property type="entry name" value="hisC"/>
    <property type="match status" value="1"/>
</dbReference>
<dbReference type="EMBL" id="CP087164">
    <property type="protein sequence ID" value="UGS35794.1"/>
    <property type="molecule type" value="Genomic_DNA"/>
</dbReference>
<proteinExistence type="inferred from homology"/>
<dbReference type="Gene3D" id="3.90.1150.10">
    <property type="entry name" value="Aspartate Aminotransferase, domain 1"/>
    <property type="match status" value="1"/>
</dbReference>
<dbReference type="PANTHER" id="PTHR43643">
    <property type="entry name" value="HISTIDINOL-PHOSPHATE AMINOTRANSFERASE 2"/>
    <property type="match status" value="1"/>
</dbReference>
<keyword evidence="6" id="KW-0028">Amino-acid biosynthesis</keyword>
<dbReference type="GO" id="GO:0004400">
    <property type="term" value="F:histidinol-phosphate transaminase activity"/>
    <property type="evidence" value="ECO:0007669"/>
    <property type="project" value="UniProtKB-UniRule"/>
</dbReference>
<sequence>MSPSEFSGRVGRLPKYPAAPGYAWKGDIARMASNESPDPPLPEVLEAAQRALQDLNRYPDPSQGALRESLSDRYGVPVERIAIGNGGSDLLLAAGDALLDPGAEIVYPWPSFSLYPHMGTAAGATEVRVPLKDDYVDLDGLITEITAATRLVVVCNPNNPTSTALPLEEIEAFLERVPRHVWVLIDEAYCEYSLLGDPDDTIPLLRRFPNAALLRTFSKVYGLCGLRVGFVLCGSVDLCQALYSVRQPFSANAVAQAAAVEAIRHQDAVAQRVERAVAARLQLDAGLRRLGIEPLESHANFSWFRVGEPEQELAIVNALAERGVLVRSGTALGEPGFLRVTYGLPHENDRFLAELGTLL</sequence>
<dbReference type="InterPro" id="IPR015424">
    <property type="entry name" value="PyrdxlP-dep_Trfase"/>
</dbReference>
<dbReference type="EC" id="2.6.1.9" evidence="6"/>
<evidence type="ECO:0000313" key="8">
    <source>
        <dbReference type="EMBL" id="UGS35794.1"/>
    </source>
</evidence>
<dbReference type="CDD" id="cd00609">
    <property type="entry name" value="AAT_like"/>
    <property type="match status" value="1"/>
</dbReference>
<comment type="subunit">
    <text evidence="2 6">Homodimer.</text>
</comment>
<comment type="catalytic activity">
    <reaction evidence="6">
        <text>L-histidinol phosphate + 2-oxoglutarate = 3-(imidazol-4-yl)-2-oxopropyl phosphate + L-glutamate</text>
        <dbReference type="Rhea" id="RHEA:23744"/>
        <dbReference type="ChEBI" id="CHEBI:16810"/>
        <dbReference type="ChEBI" id="CHEBI:29985"/>
        <dbReference type="ChEBI" id="CHEBI:57766"/>
        <dbReference type="ChEBI" id="CHEBI:57980"/>
        <dbReference type="EC" id="2.6.1.9"/>
    </reaction>
</comment>